<feature type="region of interest" description="Disordered" evidence="2">
    <location>
        <begin position="1"/>
        <end position="120"/>
    </location>
</feature>
<feature type="compositionally biased region" description="Basic and acidic residues" evidence="2">
    <location>
        <begin position="93"/>
        <end position="102"/>
    </location>
</feature>
<dbReference type="PRINTS" id="PR00114">
    <property type="entry name" value="STPHPHTASE"/>
</dbReference>
<dbReference type="AlphaFoldDB" id="A0AA36C642"/>
<sequence length="520" mass="58678">MADGYKTDLTQTDQTPSVRRKTSSKEPDKENKTPPRTPIVTRTRDKATITTTQIENSQRRTKEVTRDAPSKRHAVSKKRERREITQATTVIGSKEKIPEQSKRHGVAGSGGSGRKEKGVRLVSPEAKDGNNVKSSAKAPNLLTSREKSNAHTYLARTQSASAEYGVFRPPQARRTATPIEYNPKTDNFDYLKFLDMHYVDVGPGVKTITYREKDLLHVIRAATWRFKEEKMLIDTMAPAIIVGDIHGQFNDLVSIFLVMGRPPAKKYVFLGDYVDRGAMAVECAALLFGYKAKYPDHIFLLKGNHENARTNRKYGFQQVCHNRTDLDGIKLWAAMQRAFNYLSVAALVSDKILCVHGGITPHLTSFDVLRQHPKPVRNPYQGLCSDMVWSDPDTAYDFWRPNSRGCGFFFGRRTTEDFCERFGIDMIVRGHQVCLEGYSTLWDKRVVTIFSAPCYTNDYKNAGCVLKVAANLECELVALVPDYPGSFAGCQERLEISKRLWDPSLEVFPESGEPPKPIIR</sequence>
<dbReference type="PANTHER" id="PTHR11668:SF10">
    <property type="entry name" value="SERINE_THREONINE-PROTEIN PHOSPHATASE"/>
    <property type="match status" value="1"/>
</dbReference>
<feature type="non-terminal residue" evidence="4">
    <location>
        <position position="520"/>
    </location>
</feature>
<dbReference type="EC" id="3.1.3.16" evidence="1"/>
<protein>
    <recommendedName>
        <fullName evidence="1">Serine/threonine-protein phosphatase</fullName>
        <ecNumber evidence="1">3.1.3.16</ecNumber>
    </recommendedName>
</protein>
<dbReference type="InterPro" id="IPR050341">
    <property type="entry name" value="PP1_catalytic_subunit"/>
</dbReference>
<dbReference type="CDD" id="cd00144">
    <property type="entry name" value="MPP_PPP_family"/>
    <property type="match status" value="1"/>
</dbReference>
<evidence type="ECO:0000259" key="3">
    <source>
        <dbReference type="PROSITE" id="PS00125"/>
    </source>
</evidence>
<dbReference type="Pfam" id="PF00149">
    <property type="entry name" value="Metallophos"/>
    <property type="match status" value="1"/>
</dbReference>
<evidence type="ECO:0000256" key="2">
    <source>
        <dbReference type="SAM" id="MobiDB-lite"/>
    </source>
</evidence>
<dbReference type="PANTHER" id="PTHR11668">
    <property type="entry name" value="SERINE/THREONINE PROTEIN PHOSPHATASE"/>
    <property type="match status" value="1"/>
</dbReference>
<evidence type="ECO:0000313" key="5">
    <source>
        <dbReference type="Proteomes" id="UP001177023"/>
    </source>
</evidence>
<keyword evidence="5" id="KW-1185">Reference proteome</keyword>
<feature type="compositionally biased region" description="Basic residues" evidence="2">
    <location>
        <begin position="71"/>
        <end position="80"/>
    </location>
</feature>
<dbReference type="Proteomes" id="UP001177023">
    <property type="component" value="Unassembled WGS sequence"/>
</dbReference>
<dbReference type="SUPFAM" id="SSF56300">
    <property type="entry name" value="Metallo-dependent phosphatases"/>
    <property type="match status" value="1"/>
</dbReference>
<keyword evidence="1" id="KW-0378">Hydrolase</keyword>
<reference evidence="4" key="1">
    <citation type="submission" date="2023-06" db="EMBL/GenBank/DDBJ databases">
        <authorList>
            <person name="Delattre M."/>
        </authorList>
    </citation>
    <scope>NUCLEOTIDE SEQUENCE</scope>
    <source>
        <strain evidence="4">AF72</strain>
    </source>
</reference>
<dbReference type="SMART" id="SM00156">
    <property type="entry name" value="PP2Ac"/>
    <property type="match status" value="1"/>
</dbReference>
<dbReference type="EMBL" id="CATQJA010000530">
    <property type="protein sequence ID" value="CAJ0561140.1"/>
    <property type="molecule type" value="Genomic_DNA"/>
</dbReference>
<proteinExistence type="inferred from homology"/>
<comment type="catalytic activity">
    <reaction evidence="1">
        <text>O-phospho-L-threonyl-[protein] + H2O = L-threonyl-[protein] + phosphate</text>
        <dbReference type="Rhea" id="RHEA:47004"/>
        <dbReference type="Rhea" id="RHEA-COMP:11060"/>
        <dbReference type="Rhea" id="RHEA-COMP:11605"/>
        <dbReference type="ChEBI" id="CHEBI:15377"/>
        <dbReference type="ChEBI" id="CHEBI:30013"/>
        <dbReference type="ChEBI" id="CHEBI:43474"/>
        <dbReference type="ChEBI" id="CHEBI:61977"/>
        <dbReference type="EC" id="3.1.3.16"/>
    </reaction>
</comment>
<comment type="similarity">
    <text evidence="1">Belongs to the PPP phosphatase family.</text>
</comment>
<feature type="compositionally biased region" description="Basic and acidic residues" evidence="2">
    <location>
        <begin position="57"/>
        <end position="70"/>
    </location>
</feature>
<accession>A0AA36C642</accession>
<dbReference type="GO" id="GO:0004722">
    <property type="term" value="F:protein serine/threonine phosphatase activity"/>
    <property type="evidence" value="ECO:0007669"/>
    <property type="project" value="UniProtKB-EC"/>
</dbReference>
<dbReference type="InterPro" id="IPR004843">
    <property type="entry name" value="Calcineurin-like_PHP"/>
</dbReference>
<dbReference type="GO" id="GO:0005634">
    <property type="term" value="C:nucleus"/>
    <property type="evidence" value="ECO:0007669"/>
    <property type="project" value="TreeGrafter"/>
</dbReference>
<organism evidence="4 5">
    <name type="scientific">Mesorhabditis spiculigera</name>
    <dbReference type="NCBI Taxonomy" id="96644"/>
    <lineage>
        <taxon>Eukaryota</taxon>
        <taxon>Metazoa</taxon>
        <taxon>Ecdysozoa</taxon>
        <taxon>Nematoda</taxon>
        <taxon>Chromadorea</taxon>
        <taxon>Rhabditida</taxon>
        <taxon>Rhabditina</taxon>
        <taxon>Rhabditomorpha</taxon>
        <taxon>Rhabditoidea</taxon>
        <taxon>Rhabditidae</taxon>
        <taxon>Mesorhabditinae</taxon>
        <taxon>Mesorhabditis</taxon>
    </lineage>
</organism>
<dbReference type="Gene3D" id="3.60.21.10">
    <property type="match status" value="1"/>
</dbReference>
<evidence type="ECO:0000256" key="1">
    <source>
        <dbReference type="RuleBase" id="RU004273"/>
    </source>
</evidence>
<dbReference type="PROSITE" id="PS00125">
    <property type="entry name" value="SER_THR_PHOSPHATASE"/>
    <property type="match status" value="1"/>
</dbReference>
<comment type="caution">
    <text evidence="4">The sequence shown here is derived from an EMBL/GenBank/DDBJ whole genome shotgun (WGS) entry which is preliminary data.</text>
</comment>
<name>A0AA36C642_9BILA</name>
<feature type="compositionally biased region" description="Polar residues" evidence="2">
    <location>
        <begin position="8"/>
        <end position="17"/>
    </location>
</feature>
<gene>
    <name evidence="4" type="ORF">MSPICULIGERA_LOCUS1745</name>
</gene>
<feature type="compositionally biased region" description="Basic and acidic residues" evidence="2">
    <location>
        <begin position="23"/>
        <end position="33"/>
    </location>
</feature>
<feature type="domain" description="Serine/threonine specific protein phosphatases" evidence="3">
    <location>
        <begin position="301"/>
        <end position="306"/>
    </location>
</feature>
<evidence type="ECO:0000313" key="4">
    <source>
        <dbReference type="EMBL" id="CAJ0561140.1"/>
    </source>
</evidence>
<dbReference type="InterPro" id="IPR029052">
    <property type="entry name" value="Metallo-depent_PP-like"/>
</dbReference>
<dbReference type="GO" id="GO:0005737">
    <property type="term" value="C:cytoplasm"/>
    <property type="evidence" value="ECO:0007669"/>
    <property type="project" value="TreeGrafter"/>
</dbReference>
<dbReference type="InterPro" id="IPR006186">
    <property type="entry name" value="Ser/Thr-sp_prot-phosphatase"/>
</dbReference>